<dbReference type="AlphaFoldDB" id="A0A914CLJ0"/>
<dbReference type="PANTHER" id="PTHR24300:SF375">
    <property type="entry name" value="CYTOCHROME P450 FAMILY"/>
    <property type="match status" value="1"/>
</dbReference>
<evidence type="ECO:0000256" key="1">
    <source>
        <dbReference type="ARBA" id="ARBA00010617"/>
    </source>
</evidence>
<accession>A0A914CLJ0</accession>
<keyword evidence="2" id="KW-0479">Metal-binding</keyword>
<organism evidence="5 6">
    <name type="scientific">Acrobeloides nanus</name>
    <dbReference type="NCBI Taxonomy" id="290746"/>
    <lineage>
        <taxon>Eukaryota</taxon>
        <taxon>Metazoa</taxon>
        <taxon>Ecdysozoa</taxon>
        <taxon>Nematoda</taxon>
        <taxon>Chromadorea</taxon>
        <taxon>Rhabditida</taxon>
        <taxon>Tylenchina</taxon>
        <taxon>Cephalobomorpha</taxon>
        <taxon>Cephaloboidea</taxon>
        <taxon>Cephalobidae</taxon>
        <taxon>Acrobeloides</taxon>
    </lineage>
</organism>
<keyword evidence="3" id="KW-0408">Iron</keyword>
<evidence type="ECO:0000256" key="2">
    <source>
        <dbReference type="ARBA" id="ARBA00022723"/>
    </source>
</evidence>
<dbReference type="PANTHER" id="PTHR24300">
    <property type="entry name" value="CYTOCHROME P450 508A4-RELATED"/>
    <property type="match status" value="1"/>
</dbReference>
<keyword evidence="5" id="KW-1185">Reference proteome</keyword>
<dbReference type="PRINTS" id="PR00463">
    <property type="entry name" value="EP450I"/>
</dbReference>
<dbReference type="GO" id="GO:0006805">
    <property type="term" value="P:xenobiotic metabolic process"/>
    <property type="evidence" value="ECO:0007669"/>
    <property type="project" value="TreeGrafter"/>
</dbReference>
<dbReference type="InterPro" id="IPR050182">
    <property type="entry name" value="Cytochrome_P450_fam2"/>
</dbReference>
<keyword evidence="4" id="KW-0503">Monooxygenase</keyword>
<dbReference type="Gene3D" id="1.10.630.10">
    <property type="entry name" value="Cytochrome P450"/>
    <property type="match status" value="1"/>
</dbReference>
<dbReference type="InterPro" id="IPR001128">
    <property type="entry name" value="Cyt_P450"/>
</dbReference>
<dbReference type="GO" id="GO:0005506">
    <property type="term" value="F:iron ion binding"/>
    <property type="evidence" value="ECO:0007669"/>
    <property type="project" value="InterPro"/>
</dbReference>
<dbReference type="SUPFAM" id="SSF48264">
    <property type="entry name" value="Cytochrome P450"/>
    <property type="match status" value="1"/>
</dbReference>
<dbReference type="InterPro" id="IPR036396">
    <property type="entry name" value="Cyt_P450_sf"/>
</dbReference>
<keyword evidence="4" id="KW-0560">Oxidoreductase</keyword>
<dbReference type="Pfam" id="PF00067">
    <property type="entry name" value="p450"/>
    <property type="match status" value="1"/>
</dbReference>
<reference evidence="6" key="1">
    <citation type="submission" date="2022-11" db="UniProtKB">
        <authorList>
            <consortium name="WormBaseParasite"/>
        </authorList>
    </citation>
    <scope>IDENTIFICATION</scope>
</reference>
<evidence type="ECO:0000256" key="4">
    <source>
        <dbReference type="ARBA" id="ARBA00023033"/>
    </source>
</evidence>
<protein>
    <submittedName>
        <fullName evidence="6">Cytochrome P450</fullName>
    </submittedName>
</protein>
<dbReference type="GO" id="GO:0006082">
    <property type="term" value="P:organic acid metabolic process"/>
    <property type="evidence" value="ECO:0007669"/>
    <property type="project" value="TreeGrafter"/>
</dbReference>
<evidence type="ECO:0000256" key="3">
    <source>
        <dbReference type="ARBA" id="ARBA00023004"/>
    </source>
</evidence>
<dbReference type="WBParaSite" id="ACRNAN_scaffold11959.g11033.t1">
    <property type="protein sequence ID" value="ACRNAN_scaffold11959.g11033.t1"/>
    <property type="gene ID" value="ACRNAN_scaffold11959.g11033"/>
</dbReference>
<evidence type="ECO:0000313" key="6">
    <source>
        <dbReference type="WBParaSite" id="ACRNAN_scaffold11959.g11033.t1"/>
    </source>
</evidence>
<sequence>MVLLGHPSVMIMRYNFKLFAKLPYFKNYYEEIVENSRALYGFYRKHIQEYKKKIDFTSDAEPADVCEAYLRELKKMEKYEGEHYFTEDQLVGVLADLWVAGQETTTVALAASIIYMMLYPEIQSKFQEELDQVIGSDRFVTMDDKPKLHYELNRIATNVSQNVFHRTTKEVAIKGYTFPKDTIIVPQLSVVLRDEK</sequence>
<dbReference type="GO" id="GO:0005737">
    <property type="term" value="C:cytoplasm"/>
    <property type="evidence" value="ECO:0007669"/>
    <property type="project" value="TreeGrafter"/>
</dbReference>
<comment type="similarity">
    <text evidence="1">Belongs to the cytochrome P450 family.</text>
</comment>
<dbReference type="GO" id="GO:0016712">
    <property type="term" value="F:oxidoreductase activity, acting on paired donors, with incorporation or reduction of molecular oxygen, reduced flavin or flavoprotein as one donor, and incorporation of one atom of oxygen"/>
    <property type="evidence" value="ECO:0007669"/>
    <property type="project" value="TreeGrafter"/>
</dbReference>
<dbReference type="Proteomes" id="UP000887540">
    <property type="component" value="Unplaced"/>
</dbReference>
<name>A0A914CLJ0_9BILA</name>
<dbReference type="GO" id="GO:0020037">
    <property type="term" value="F:heme binding"/>
    <property type="evidence" value="ECO:0007669"/>
    <property type="project" value="InterPro"/>
</dbReference>
<proteinExistence type="inferred from homology"/>
<evidence type="ECO:0000313" key="5">
    <source>
        <dbReference type="Proteomes" id="UP000887540"/>
    </source>
</evidence>
<dbReference type="InterPro" id="IPR002401">
    <property type="entry name" value="Cyt_P450_E_grp-I"/>
</dbReference>